<dbReference type="EMBL" id="SNRW01009809">
    <property type="protein sequence ID" value="KAA6377448.1"/>
    <property type="molecule type" value="Genomic_DNA"/>
</dbReference>
<dbReference type="OrthoDB" id="76388at2759"/>
<comment type="caution">
    <text evidence="2">The sequence shown here is derived from an EMBL/GenBank/DDBJ whole genome shotgun (WGS) entry which is preliminary data.</text>
</comment>
<evidence type="ECO:0008006" key="4">
    <source>
        <dbReference type="Google" id="ProtNLM"/>
    </source>
</evidence>
<evidence type="ECO:0000256" key="1">
    <source>
        <dbReference type="SAM" id="Coils"/>
    </source>
</evidence>
<feature type="coiled-coil region" evidence="1">
    <location>
        <begin position="37"/>
        <end position="71"/>
    </location>
</feature>
<accession>A0A5J4V3X9</accession>
<reference evidence="2 3" key="1">
    <citation type="submission" date="2019-03" db="EMBL/GenBank/DDBJ databases">
        <title>Single cell metagenomics reveals metabolic interactions within the superorganism composed of flagellate Streblomastix strix and complex community of Bacteroidetes bacteria on its surface.</title>
        <authorList>
            <person name="Treitli S.C."/>
            <person name="Kolisko M."/>
            <person name="Husnik F."/>
            <person name="Keeling P."/>
            <person name="Hampl V."/>
        </authorList>
    </citation>
    <scope>NUCLEOTIDE SEQUENCE [LARGE SCALE GENOMIC DNA]</scope>
    <source>
        <strain evidence="2">ST1C</strain>
    </source>
</reference>
<evidence type="ECO:0000313" key="3">
    <source>
        <dbReference type="Proteomes" id="UP000324800"/>
    </source>
</evidence>
<dbReference type="InterPro" id="IPR036872">
    <property type="entry name" value="CH_dom_sf"/>
</dbReference>
<keyword evidence="1" id="KW-0175">Coiled coil</keyword>
<dbReference type="SUPFAM" id="SSF47576">
    <property type="entry name" value="Calponin-homology domain, CH-domain"/>
    <property type="match status" value="1"/>
</dbReference>
<gene>
    <name evidence="2" type="ORF">EZS28_027025</name>
</gene>
<name>A0A5J4V3X9_9EUKA</name>
<organism evidence="2 3">
    <name type="scientific">Streblomastix strix</name>
    <dbReference type="NCBI Taxonomy" id="222440"/>
    <lineage>
        <taxon>Eukaryota</taxon>
        <taxon>Metamonada</taxon>
        <taxon>Preaxostyla</taxon>
        <taxon>Oxymonadida</taxon>
        <taxon>Streblomastigidae</taxon>
        <taxon>Streblomastix</taxon>
    </lineage>
</organism>
<dbReference type="AlphaFoldDB" id="A0A5J4V3X9"/>
<dbReference type="Proteomes" id="UP000324800">
    <property type="component" value="Unassembled WGS sequence"/>
</dbReference>
<sequence length="601" mass="68972">MSQILDQSSLLRDHSISGYGPFNIYSDQSSAQFGSEISRLRREKQMCQQELERAEDQLLSLRKKVVDLKQKNKLNQHTIEAMDEQRKIRDEINMLRFAQVQDSISNSTLFKQKLEVVSTHLLNEILPNSAQYVFTDSDLTEGRDILSSPDFYKLLTEVIRKIQDGTLTPSQNCPSLSDAFKTAYSPSALEFGLKCLKEYNILMKAQIGRQNTQNQIPIGENGLNEINTKEKTGGIRVSTNNNVKSSLNVQNLLLPGVQAILFVFLLDELAMRDLNRIKAIHKAKLNLQSNKEQNNQQETEQIVSIFAPLTTLSQRKSIFDTQPGNKPLSISTIRPSFLIFPERSHLKKTSEILDAIIGAQFFSGNKTLSKQLFSQLRIQGRYEQTREMEYKYEIKDIKVDLSDGIRLAKLLEELIIQKVERSVQQSSQDNSMNFSCEQWIQSLWGNIQIPQEQKKIQFTTGYQNRFTNELSRNDNKQTRDQTPQSSKLILSAISSSDPAFDQSTITIEDEARLDNASLRNVRHIFKFIEEQLPVLELKLAQLVQQESTSSQEDISNKIDRINLYWIKAEDIVGRMKKKTIALIGLMKLKLIQMKERLKTRN</sequence>
<proteinExistence type="predicted"/>
<evidence type="ECO:0000313" key="2">
    <source>
        <dbReference type="EMBL" id="KAA6377448.1"/>
    </source>
</evidence>
<protein>
    <recommendedName>
        <fullName evidence="4">Calponin-homology (CH) domain-containing protein</fullName>
    </recommendedName>
</protein>
<dbReference type="Gene3D" id="1.10.418.10">
    <property type="entry name" value="Calponin-like domain"/>
    <property type="match status" value="1"/>
</dbReference>